<dbReference type="EMBL" id="RBNI01000587">
    <property type="protein sequence ID" value="RUP51609.1"/>
    <property type="molecule type" value="Genomic_DNA"/>
</dbReference>
<evidence type="ECO:0000259" key="2">
    <source>
        <dbReference type="Pfam" id="PF00155"/>
    </source>
</evidence>
<dbReference type="PRINTS" id="PR00753">
    <property type="entry name" value="ACCSYNTHASE"/>
</dbReference>
<dbReference type="Proteomes" id="UP000268093">
    <property type="component" value="Unassembled WGS sequence"/>
</dbReference>
<dbReference type="GO" id="GO:0030170">
    <property type="term" value="F:pyridoxal phosphate binding"/>
    <property type="evidence" value="ECO:0007669"/>
    <property type="project" value="InterPro"/>
</dbReference>
<comment type="caution">
    <text evidence="3">The sequence shown here is derived from an EMBL/GenBank/DDBJ whole genome shotgun (WGS) entry which is preliminary data.</text>
</comment>
<dbReference type="InterPro" id="IPR050478">
    <property type="entry name" value="Ethylene_sulfur-biosynth"/>
</dbReference>
<dbReference type="Gene3D" id="3.40.640.10">
    <property type="entry name" value="Type I PLP-dependent aspartate aminotransferase-like (Major domain)"/>
    <property type="match status" value="1"/>
</dbReference>
<dbReference type="AlphaFoldDB" id="A0A433DL98"/>
<evidence type="ECO:0000313" key="4">
    <source>
        <dbReference type="Proteomes" id="UP000268093"/>
    </source>
</evidence>
<organism evidence="3 4">
    <name type="scientific">Jimgerdemannia flammicorona</name>
    <dbReference type="NCBI Taxonomy" id="994334"/>
    <lineage>
        <taxon>Eukaryota</taxon>
        <taxon>Fungi</taxon>
        <taxon>Fungi incertae sedis</taxon>
        <taxon>Mucoromycota</taxon>
        <taxon>Mucoromycotina</taxon>
        <taxon>Endogonomycetes</taxon>
        <taxon>Endogonales</taxon>
        <taxon>Endogonaceae</taxon>
        <taxon>Jimgerdemannia</taxon>
    </lineage>
</organism>
<feature type="domain" description="Aminotransferase class I/classII large" evidence="2">
    <location>
        <begin position="43"/>
        <end position="296"/>
    </location>
</feature>
<dbReference type="PANTHER" id="PTHR43795">
    <property type="entry name" value="BIFUNCTIONAL ASPARTATE AMINOTRANSFERASE AND GLUTAMATE/ASPARTATE-PREPHENATE AMINOTRANSFERASE-RELATED"/>
    <property type="match status" value="1"/>
</dbReference>
<sequence>MTKAYLSKRAVADLRQTNLLKEGLQEMQRNQYSRNDNADGLISLGVAENKLMQEELLQKLPSLFELDYAHLQYGLPHGSVELRTHVAKLLNKYFDPKTPVHPDHITVTNGVSAAINGLSYAICDPGDAVLITAPYYGTFDSDVTVRSGARTITVNLEGRSPFDVDHVESLESAYQKAVADGINVRAMIICNPHNPLARCYSRAVIERLLRFASKHNLHAIFDEVYALSDFDHIIGDSKSDPFMSVLSLDNLASLIDPALVQVVYGISKDFCLNGFRVGFHISPWNPDVVNAMKAIAYVIKFCNDILIHILLSYFWVPRWVGKSWLDVEKRGVIREQFVTLILAADLGYVRGVCGRDFTWVSSATEALVINMLSDDTWVDW</sequence>
<dbReference type="GO" id="GO:0006520">
    <property type="term" value="P:amino acid metabolic process"/>
    <property type="evidence" value="ECO:0007669"/>
    <property type="project" value="TreeGrafter"/>
</dbReference>
<gene>
    <name evidence="3" type="ORF">BC936DRAFT_146972</name>
</gene>
<dbReference type="OrthoDB" id="197206at2759"/>
<keyword evidence="1" id="KW-0663">Pyridoxal phosphate</keyword>
<keyword evidence="4" id="KW-1185">Reference proteome</keyword>
<dbReference type="SUPFAM" id="SSF53383">
    <property type="entry name" value="PLP-dependent transferases"/>
    <property type="match status" value="1"/>
</dbReference>
<name>A0A433DL98_9FUNG</name>
<accession>A0A433DL98</accession>
<feature type="non-terminal residue" evidence="3">
    <location>
        <position position="380"/>
    </location>
</feature>
<reference evidence="3 4" key="1">
    <citation type="journal article" date="2018" name="New Phytol.">
        <title>Phylogenomics of Endogonaceae and evolution of mycorrhizas within Mucoromycota.</title>
        <authorList>
            <person name="Chang Y."/>
            <person name="Desiro A."/>
            <person name="Na H."/>
            <person name="Sandor L."/>
            <person name="Lipzen A."/>
            <person name="Clum A."/>
            <person name="Barry K."/>
            <person name="Grigoriev I.V."/>
            <person name="Martin F.M."/>
            <person name="Stajich J.E."/>
            <person name="Smith M.E."/>
            <person name="Bonito G."/>
            <person name="Spatafora J.W."/>
        </authorList>
    </citation>
    <scope>NUCLEOTIDE SEQUENCE [LARGE SCALE GENOMIC DNA]</scope>
    <source>
        <strain evidence="3 4">GMNB39</strain>
    </source>
</reference>
<dbReference type="InterPro" id="IPR015424">
    <property type="entry name" value="PyrdxlP-dep_Trfase"/>
</dbReference>
<dbReference type="InterPro" id="IPR015421">
    <property type="entry name" value="PyrdxlP-dep_Trfase_major"/>
</dbReference>
<dbReference type="InterPro" id="IPR004839">
    <property type="entry name" value="Aminotransferase_I/II_large"/>
</dbReference>
<dbReference type="GO" id="GO:0008483">
    <property type="term" value="F:transaminase activity"/>
    <property type="evidence" value="ECO:0007669"/>
    <property type="project" value="TreeGrafter"/>
</dbReference>
<evidence type="ECO:0000313" key="3">
    <source>
        <dbReference type="EMBL" id="RUP51609.1"/>
    </source>
</evidence>
<dbReference type="Pfam" id="PF00155">
    <property type="entry name" value="Aminotran_1_2"/>
    <property type="match status" value="1"/>
</dbReference>
<evidence type="ECO:0000256" key="1">
    <source>
        <dbReference type="ARBA" id="ARBA00022898"/>
    </source>
</evidence>
<keyword evidence="3" id="KW-0808">Transferase</keyword>
<dbReference type="CDD" id="cd00609">
    <property type="entry name" value="AAT_like"/>
    <property type="match status" value="1"/>
</dbReference>
<dbReference type="PANTHER" id="PTHR43795:SF39">
    <property type="entry name" value="AMINOTRANSFERASE CLASS I_CLASSII DOMAIN-CONTAINING PROTEIN"/>
    <property type="match status" value="1"/>
</dbReference>
<proteinExistence type="predicted"/>
<protein>
    <submittedName>
        <fullName evidence="3">Pyridoxal phosphate-dependent transferase</fullName>
    </submittedName>
</protein>